<comment type="caution">
    <text evidence="2">The sequence shown here is derived from an EMBL/GenBank/DDBJ whole genome shotgun (WGS) entry which is preliminary data.</text>
</comment>
<dbReference type="AlphaFoldDB" id="A0A4U8T523"/>
<dbReference type="Pfam" id="PF18925">
    <property type="entry name" value="DUF5675"/>
    <property type="match status" value="1"/>
</dbReference>
<keyword evidence="3" id="KW-1185">Reference proteome</keyword>
<evidence type="ECO:0000313" key="3">
    <source>
        <dbReference type="Proteomes" id="UP000029733"/>
    </source>
</evidence>
<proteinExistence type="predicted"/>
<dbReference type="STRING" id="1677920.LS71_08225"/>
<gene>
    <name evidence="2" type="ORF">LS71_009285</name>
</gene>
<dbReference type="InterPro" id="IPR043732">
    <property type="entry name" value="DUF5675"/>
</dbReference>
<organism evidence="2 3">
    <name type="scientific">Helicobacter jaachi</name>
    <dbReference type="NCBI Taxonomy" id="1677920"/>
    <lineage>
        <taxon>Bacteria</taxon>
        <taxon>Pseudomonadati</taxon>
        <taxon>Campylobacterota</taxon>
        <taxon>Epsilonproteobacteria</taxon>
        <taxon>Campylobacterales</taxon>
        <taxon>Helicobacteraceae</taxon>
        <taxon>Helicobacter</taxon>
    </lineage>
</organism>
<dbReference type="RefSeq" id="WP_034356414.1">
    <property type="nucleotide sequence ID" value="NZ_JRPR02000020.1"/>
</dbReference>
<dbReference type="Proteomes" id="UP000029733">
    <property type="component" value="Unassembled WGS sequence"/>
</dbReference>
<dbReference type="OrthoDB" id="1036575at2"/>
<name>A0A4U8T523_9HELI</name>
<feature type="domain" description="DUF5675" evidence="1">
    <location>
        <begin position="21"/>
        <end position="168"/>
    </location>
</feature>
<reference evidence="2 3" key="1">
    <citation type="journal article" date="2014" name="Genome Announc.">
        <title>Draft genome sequences of eight enterohepatic helicobacter species isolated from both laboratory and wild rodents.</title>
        <authorList>
            <person name="Sheh A."/>
            <person name="Shen Z."/>
            <person name="Fox J.G."/>
        </authorList>
    </citation>
    <scope>NUCLEOTIDE SEQUENCE [LARGE SCALE GENOMIC DNA]</scope>
    <source>
        <strain evidence="2 3">MIT 09-6949</strain>
    </source>
</reference>
<accession>A0A4U8T523</accession>
<dbReference type="EMBL" id="JRPR02000020">
    <property type="protein sequence ID" value="TLD94636.1"/>
    <property type="molecule type" value="Genomic_DNA"/>
</dbReference>
<evidence type="ECO:0000313" key="2">
    <source>
        <dbReference type="EMBL" id="TLD94636.1"/>
    </source>
</evidence>
<protein>
    <recommendedName>
        <fullName evidence="1">DUF5675 domain-containing protein</fullName>
    </recommendedName>
</protein>
<sequence length="185" mass="21710">MYHVTLQRLKEYKNIKKPNVEKIEDSTIGEFVVRDDNGKEIWRCFVVENIGESTDTPNLDKRIMPRTYRIKWCFTKVSLPQAYKNVDFNAWSDKVESKYHERYTKYGFKNIGLLLYTPDLPSFENRTIYIHIGNYPQDTAACLLLNKVDNKNGTGAQSTLACQEFYDFVLKEGVENFKIKVKEIE</sequence>
<evidence type="ECO:0000259" key="1">
    <source>
        <dbReference type="Pfam" id="PF18925"/>
    </source>
</evidence>